<dbReference type="InterPro" id="IPR003879">
    <property type="entry name" value="Butyrophylin_SPRY"/>
</dbReference>
<dbReference type="Pfam" id="PF00643">
    <property type="entry name" value="zf-B_box"/>
    <property type="match status" value="1"/>
</dbReference>
<feature type="region of interest" description="Disordered" evidence="7">
    <location>
        <begin position="80"/>
        <end position="113"/>
    </location>
</feature>
<evidence type="ECO:0000313" key="9">
    <source>
        <dbReference type="Proteomes" id="UP001501920"/>
    </source>
</evidence>
<dbReference type="Gene3D" id="3.30.40.10">
    <property type="entry name" value="Zinc/RING finger domain, C3HC4 (zinc finger)"/>
    <property type="match status" value="1"/>
</dbReference>
<dbReference type="InterPro" id="IPR003877">
    <property type="entry name" value="SPRY_dom"/>
</dbReference>
<dbReference type="PROSITE" id="PS50119">
    <property type="entry name" value="ZF_BBOX"/>
    <property type="match status" value="1"/>
</dbReference>
<dbReference type="PANTHER" id="PTHR25465">
    <property type="entry name" value="B-BOX DOMAIN CONTAINING"/>
    <property type="match status" value="1"/>
</dbReference>
<evidence type="ECO:0000256" key="1">
    <source>
        <dbReference type="ARBA" id="ARBA00022588"/>
    </source>
</evidence>
<dbReference type="InterPro" id="IPR001841">
    <property type="entry name" value="Znf_RING"/>
</dbReference>
<dbReference type="AlphaFoldDB" id="A0A3B4DSL8"/>
<dbReference type="Pfam" id="PF15227">
    <property type="entry name" value="zf-C3HC4_4"/>
    <property type="match status" value="1"/>
</dbReference>
<dbReference type="InterPro" id="IPR058030">
    <property type="entry name" value="TRIM8/14/16/25/29/45/65_CC"/>
</dbReference>
<dbReference type="PROSITE" id="PS50089">
    <property type="entry name" value="ZF_RING_2"/>
    <property type="match status" value="1"/>
</dbReference>
<dbReference type="SMART" id="SM00449">
    <property type="entry name" value="SPRY"/>
    <property type="match status" value="1"/>
</dbReference>
<dbReference type="OrthoDB" id="6270329at2759"/>
<dbReference type="Gene3D" id="2.60.120.920">
    <property type="match status" value="1"/>
</dbReference>
<sequence length="644" mass="72033">MATYRCCPEEFSCPVCLEILCDPATLACGHTYCLQCIRKHWDKAAAKGIYSCPQCRQVFKPRPTLGRNNMLMEAMKKLRVHEQDKPPSPVHSSLTSSAAVSVDPSSQPAPLDVPEEAAEGVPVQGGLYPQLPSTSPKLCPLHQQVLEFYCCDDKKSVCDECSLLEHKGHRVVRPDEEKEEKRQELEQKKEMVQKSIQAREKVIQTLPQVFQAHKNAIQGLQRDSLETFADVVKSVELMSSQVMELLQTYEASSYNRTEAHRYRLQQEISQLCKQKEELNRLANTQDSIQFLNDLVIAGTVGQVENAQLEISHPESVEAGIRSALGTFRERLNDLCKGSLASIFRAVNDAEARASATNAQASETGPVPNDLQVASQKTAPEMISSNSKPIDKTSHSAAHQHPPHPPTTAHPDPALIASSSNRKPEDKTRNSAKREHPPAATAPPVKETATFNTANPVPKTRDEMIKFRFEPTMDPNSAYRHIRLSEGDRKATLRAENQNYPEHADRFLYWRQVMCREPLAGSPYYWEVEWTGQKMTIGVAYKDMARSAADDSSRLGHNEHSWSLYWSGTGFSLWHAGKETTLSAPKARHIGVYIDQQAGILAFYRVSQNQAHQICCVETEFSAPLYPGFRFWSGVGSNITLCHLD</sequence>
<organism evidence="8 9">
    <name type="scientific">Pygocentrus nattereri</name>
    <name type="common">Red-bellied piranha</name>
    <dbReference type="NCBI Taxonomy" id="42514"/>
    <lineage>
        <taxon>Eukaryota</taxon>
        <taxon>Metazoa</taxon>
        <taxon>Chordata</taxon>
        <taxon>Craniata</taxon>
        <taxon>Vertebrata</taxon>
        <taxon>Euteleostomi</taxon>
        <taxon>Actinopterygii</taxon>
        <taxon>Neopterygii</taxon>
        <taxon>Teleostei</taxon>
        <taxon>Ostariophysi</taxon>
        <taxon>Characiformes</taxon>
        <taxon>Characoidei</taxon>
        <taxon>Pygocentrus</taxon>
    </lineage>
</organism>
<dbReference type="PROSITE" id="PS00518">
    <property type="entry name" value="ZF_RING_1"/>
    <property type="match status" value="1"/>
</dbReference>
<keyword evidence="6" id="KW-0175">Coiled coil</keyword>
<dbReference type="InterPro" id="IPR013083">
    <property type="entry name" value="Znf_RING/FYVE/PHD"/>
</dbReference>
<keyword evidence="5" id="KW-0391">Immunity</keyword>
<dbReference type="Pfam" id="PF25600">
    <property type="entry name" value="TRIM_CC"/>
    <property type="match status" value="1"/>
</dbReference>
<dbReference type="GO" id="GO:0008270">
    <property type="term" value="F:zinc ion binding"/>
    <property type="evidence" value="ECO:0007669"/>
    <property type="project" value="UniProtKB-KW"/>
</dbReference>
<accession>A0A3B4DSL8</accession>
<keyword evidence="2" id="KW-0479">Metal-binding</keyword>
<feature type="compositionally biased region" description="Polar residues" evidence="7">
    <location>
        <begin position="375"/>
        <end position="387"/>
    </location>
</feature>
<evidence type="ECO:0000256" key="6">
    <source>
        <dbReference type="SAM" id="Coils"/>
    </source>
</evidence>
<dbReference type="GO" id="GO:0045087">
    <property type="term" value="P:innate immune response"/>
    <property type="evidence" value="ECO:0007669"/>
    <property type="project" value="UniProtKB-KW"/>
</dbReference>
<dbReference type="Proteomes" id="UP001501920">
    <property type="component" value="Chromosome 17"/>
</dbReference>
<dbReference type="SMART" id="SM00336">
    <property type="entry name" value="BBOX"/>
    <property type="match status" value="1"/>
</dbReference>
<dbReference type="SUPFAM" id="SSF57845">
    <property type="entry name" value="B-box zinc-binding domain"/>
    <property type="match status" value="1"/>
</dbReference>
<keyword evidence="4" id="KW-0862">Zinc</keyword>
<gene>
    <name evidence="8" type="primary">TRIM25</name>
</gene>
<feature type="region of interest" description="Disordered" evidence="7">
    <location>
        <begin position="375"/>
        <end position="458"/>
    </location>
</feature>
<keyword evidence="3" id="KW-0863">Zinc-finger</keyword>
<evidence type="ECO:0000256" key="3">
    <source>
        <dbReference type="ARBA" id="ARBA00022771"/>
    </source>
</evidence>
<reference evidence="8 9" key="1">
    <citation type="submission" date="2020-10" db="EMBL/GenBank/DDBJ databases">
        <title>Pygocentrus nattereri (red-bellied piranha) genome, fPygNat1, primary haplotype.</title>
        <authorList>
            <person name="Myers G."/>
            <person name="Meyer A."/>
            <person name="Karagic N."/>
            <person name="Pippel M."/>
            <person name="Winkler S."/>
            <person name="Tracey A."/>
            <person name="Wood J."/>
            <person name="Formenti G."/>
            <person name="Howe K."/>
            <person name="Fedrigo O."/>
            <person name="Jarvis E.D."/>
        </authorList>
    </citation>
    <scope>NUCLEOTIDE SEQUENCE [LARGE SCALE GENOMIC DNA]</scope>
</reference>
<dbReference type="PANTHER" id="PTHR25465:SF14">
    <property type="entry name" value="E3 UBIQUITIN-PROTEIN LIGASE TRIM65"/>
    <property type="match status" value="1"/>
</dbReference>
<dbReference type="Pfam" id="PF13765">
    <property type="entry name" value="PRY"/>
    <property type="match status" value="1"/>
</dbReference>
<dbReference type="InterPro" id="IPR013320">
    <property type="entry name" value="ConA-like_dom_sf"/>
</dbReference>
<feature type="coiled-coil region" evidence="6">
    <location>
        <begin position="175"/>
        <end position="202"/>
    </location>
</feature>
<proteinExistence type="predicted"/>
<dbReference type="InterPro" id="IPR006574">
    <property type="entry name" value="PRY"/>
</dbReference>
<evidence type="ECO:0000313" key="8">
    <source>
        <dbReference type="Ensembl" id="ENSPNAP00000026105.1"/>
    </source>
</evidence>
<name>A0A3B4DSL8_PYGNA</name>
<protein>
    <submittedName>
        <fullName evidence="8">Uncharacterized protein</fullName>
    </submittedName>
</protein>
<keyword evidence="1" id="KW-0399">Innate immunity</keyword>
<dbReference type="CDD" id="cd16040">
    <property type="entry name" value="SPRY_PRY_SNTX"/>
    <property type="match status" value="1"/>
</dbReference>
<reference evidence="8" key="3">
    <citation type="submission" date="2025-09" db="UniProtKB">
        <authorList>
            <consortium name="Ensembl"/>
        </authorList>
    </citation>
    <scope>IDENTIFICATION</scope>
</reference>
<evidence type="ECO:0000256" key="5">
    <source>
        <dbReference type="ARBA" id="ARBA00022859"/>
    </source>
</evidence>
<dbReference type="GeneTree" id="ENSGT00940000162978"/>
<dbReference type="InterPro" id="IPR000315">
    <property type="entry name" value="Znf_B-box"/>
</dbReference>
<dbReference type="SUPFAM" id="SSF49899">
    <property type="entry name" value="Concanavalin A-like lectins/glucanases"/>
    <property type="match status" value="1"/>
</dbReference>
<dbReference type="SUPFAM" id="SSF57850">
    <property type="entry name" value="RING/U-box"/>
    <property type="match status" value="1"/>
</dbReference>
<dbReference type="InterPro" id="IPR051051">
    <property type="entry name" value="E3_ubiq-ligase_TRIM/RNF"/>
</dbReference>
<reference evidence="8" key="2">
    <citation type="submission" date="2025-08" db="UniProtKB">
        <authorList>
            <consortium name="Ensembl"/>
        </authorList>
    </citation>
    <scope>IDENTIFICATION</scope>
</reference>
<dbReference type="InterPro" id="IPR001870">
    <property type="entry name" value="B30.2/SPRY"/>
</dbReference>
<dbReference type="Pfam" id="PF00622">
    <property type="entry name" value="SPRY"/>
    <property type="match status" value="1"/>
</dbReference>
<dbReference type="SMART" id="SM00589">
    <property type="entry name" value="PRY"/>
    <property type="match status" value="1"/>
</dbReference>
<evidence type="ECO:0000256" key="4">
    <source>
        <dbReference type="ARBA" id="ARBA00022833"/>
    </source>
</evidence>
<dbReference type="PROSITE" id="PS50188">
    <property type="entry name" value="B302_SPRY"/>
    <property type="match status" value="1"/>
</dbReference>
<dbReference type="InterPro" id="IPR043136">
    <property type="entry name" value="B30.2/SPRY_sf"/>
</dbReference>
<feature type="compositionally biased region" description="Polar residues" evidence="7">
    <location>
        <begin position="90"/>
        <end position="108"/>
    </location>
</feature>
<evidence type="ECO:0000256" key="2">
    <source>
        <dbReference type="ARBA" id="ARBA00022723"/>
    </source>
</evidence>
<dbReference type="SMART" id="SM00184">
    <property type="entry name" value="RING"/>
    <property type="match status" value="1"/>
</dbReference>
<dbReference type="STRING" id="42514.ENSPNAP00000026111"/>
<dbReference type="InterPro" id="IPR017907">
    <property type="entry name" value="Znf_RING_CS"/>
</dbReference>
<dbReference type="CDD" id="cd19769">
    <property type="entry name" value="Bbox2_TRIM16-like"/>
    <property type="match status" value="1"/>
</dbReference>
<dbReference type="Gene3D" id="3.30.160.60">
    <property type="entry name" value="Classic Zinc Finger"/>
    <property type="match status" value="1"/>
</dbReference>
<evidence type="ECO:0000256" key="7">
    <source>
        <dbReference type="SAM" id="MobiDB-lite"/>
    </source>
</evidence>
<dbReference type="GO" id="GO:0005737">
    <property type="term" value="C:cytoplasm"/>
    <property type="evidence" value="ECO:0007669"/>
    <property type="project" value="UniProtKB-ARBA"/>
</dbReference>
<dbReference type="PRINTS" id="PR01407">
    <property type="entry name" value="BUTYPHLNCDUF"/>
</dbReference>
<dbReference type="Ensembl" id="ENSPNAT00000005942.2">
    <property type="protein sequence ID" value="ENSPNAP00000026105.1"/>
    <property type="gene ID" value="ENSPNAG00000011380.2"/>
</dbReference>
<feature type="compositionally biased region" description="Basic and acidic residues" evidence="7">
    <location>
        <begin position="421"/>
        <end position="436"/>
    </location>
</feature>
<keyword evidence="9" id="KW-1185">Reference proteome</keyword>